<dbReference type="Proteomes" id="UP000176303">
    <property type="component" value="Unassembled WGS sequence"/>
</dbReference>
<organism evidence="2 3">
    <name type="scientific">Candidatus Uhrbacteria bacterium RIFCSPHIGHO2_02_FULL_57_19</name>
    <dbReference type="NCBI Taxonomy" id="1802391"/>
    <lineage>
        <taxon>Bacteria</taxon>
        <taxon>Candidatus Uhriibacteriota</taxon>
    </lineage>
</organism>
<feature type="transmembrane region" description="Helical" evidence="1">
    <location>
        <begin position="100"/>
        <end position="116"/>
    </location>
</feature>
<reference evidence="2 3" key="1">
    <citation type="journal article" date="2016" name="Nat. Commun.">
        <title>Thousands of microbial genomes shed light on interconnected biogeochemical processes in an aquifer system.</title>
        <authorList>
            <person name="Anantharaman K."/>
            <person name="Brown C.T."/>
            <person name="Hug L.A."/>
            <person name="Sharon I."/>
            <person name="Castelle C.J."/>
            <person name="Probst A.J."/>
            <person name="Thomas B.C."/>
            <person name="Singh A."/>
            <person name="Wilkins M.J."/>
            <person name="Karaoz U."/>
            <person name="Brodie E.L."/>
            <person name="Williams K.H."/>
            <person name="Hubbard S.S."/>
            <person name="Banfield J.F."/>
        </authorList>
    </citation>
    <scope>NUCLEOTIDE SEQUENCE [LARGE SCALE GENOMIC DNA]</scope>
</reference>
<keyword evidence="1" id="KW-1133">Transmembrane helix</keyword>
<evidence type="ECO:0000313" key="2">
    <source>
        <dbReference type="EMBL" id="OGL74172.1"/>
    </source>
</evidence>
<gene>
    <name evidence="2" type="ORF">A3D72_02285</name>
</gene>
<protein>
    <submittedName>
        <fullName evidence="2">Uncharacterized protein</fullName>
    </submittedName>
</protein>
<feature type="transmembrane region" description="Helical" evidence="1">
    <location>
        <begin position="12"/>
        <end position="30"/>
    </location>
</feature>
<proteinExistence type="predicted"/>
<evidence type="ECO:0000256" key="1">
    <source>
        <dbReference type="SAM" id="Phobius"/>
    </source>
</evidence>
<evidence type="ECO:0000313" key="3">
    <source>
        <dbReference type="Proteomes" id="UP000176303"/>
    </source>
</evidence>
<keyword evidence="1" id="KW-0472">Membrane</keyword>
<feature type="transmembrane region" description="Helical" evidence="1">
    <location>
        <begin position="36"/>
        <end position="55"/>
    </location>
</feature>
<sequence length="119" mass="13491">MTKFQRVLVGHAHPVNVVLHALGIIWALYFLWQNNWYWAAIFGLGLPIVGSLAVWGMEKELTKTPLGQLMLVHEHPVNLGFHISGWVLLAYGVWIHESTIILTAVSLGLIGHLWGWKKY</sequence>
<feature type="transmembrane region" description="Helical" evidence="1">
    <location>
        <begin position="76"/>
        <end position="94"/>
    </location>
</feature>
<dbReference type="AlphaFoldDB" id="A0A1F7U7E2"/>
<dbReference type="EMBL" id="MGDZ01000005">
    <property type="protein sequence ID" value="OGL74172.1"/>
    <property type="molecule type" value="Genomic_DNA"/>
</dbReference>
<accession>A0A1F7U7E2</accession>
<comment type="caution">
    <text evidence="2">The sequence shown here is derived from an EMBL/GenBank/DDBJ whole genome shotgun (WGS) entry which is preliminary data.</text>
</comment>
<keyword evidence="1" id="KW-0812">Transmembrane</keyword>
<name>A0A1F7U7E2_9BACT</name>